<reference evidence="2 5" key="3">
    <citation type="submission" date="2018-08" db="EMBL/GenBank/DDBJ databases">
        <title>Complete genome of the Arcobacter marinus type strain JCM 15502.</title>
        <authorList>
            <person name="Miller W.G."/>
            <person name="Yee E."/>
            <person name="Huynh S."/>
            <person name="Parker C.T."/>
        </authorList>
    </citation>
    <scope>NUCLEOTIDE SEQUENCE [LARGE SCALE GENOMIC DNA]</scope>
    <source>
        <strain evidence="2 5">JCM 15502</strain>
    </source>
</reference>
<dbReference type="KEGG" id="amar:AMRN_1256"/>
<sequence length="95" mass="11850">MKKRKIDKIFLRKKTLDKNMQEHDLNRLVEMAWQDRTTFDAIYLQYGLTENQVKNKMRKLISKKAYNRWRKRVQNKTTKHKKKLYHKPDRFQGPW</sequence>
<name>A0A347TK69_9BACT</name>
<dbReference type="Proteomes" id="UP000224740">
    <property type="component" value="Unassembled WGS sequence"/>
</dbReference>
<accession>A0A347TK69</accession>
<dbReference type="NCBIfam" id="TIGR03643">
    <property type="entry name" value="TIGR03643 family protein"/>
    <property type="match status" value="1"/>
</dbReference>
<evidence type="ECO:0000256" key="1">
    <source>
        <dbReference type="SAM" id="MobiDB-lite"/>
    </source>
</evidence>
<feature type="region of interest" description="Disordered" evidence="1">
    <location>
        <begin position="74"/>
        <end position="95"/>
    </location>
</feature>
<gene>
    <name evidence="2" type="ORF">AMRN_1256</name>
    <name evidence="3" type="ORF">CPH92_13010</name>
</gene>
<proteinExistence type="predicted"/>
<keyword evidence="4" id="KW-1185">Reference proteome</keyword>
<organism evidence="2 5">
    <name type="scientific">Malaciobacter marinus</name>
    <dbReference type="NCBI Taxonomy" id="505249"/>
    <lineage>
        <taxon>Bacteria</taxon>
        <taxon>Pseudomonadati</taxon>
        <taxon>Campylobacterota</taxon>
        <taxon>Epsilonproteobacteria</taxon>
        <taxon>Campylobacterales</taxon>
        <taxon>Arcobacteraceae</taxon>
        <taxon>Malaciobacter</taxon>
    </lineage>
</organism>
<feature type="compositionally biased region" description="Basic and acidic residues" evidence="1">
    <location>
        <begin position="86"/>
        <end position="95"/>
    </location>
</feature>
<dbReference type="AlphaFoldDB" id="A0A347TK69"/>
<protein>
    <submittedName>
        <fullName evidence="2">DUF2805 domain-containing protein</fullName>
    </submittedName>
    <submittedName>
        <fullName evidence="3">TIGR03643 family protein</fullName>
    </submittedName>
</protein>
<dbReference type="EMBL" id="CP032101">
    <property type="protein sequence ID" value="AXX86997.1"/>
    <property type="molecule type" value="Genomic_DNA"/>
</dbReference>
<dbReference type="InterPro" id="IPR019882">
    <property type="entry name" value="CHP03643"/>
</dbReference>
<evidence type="ECO:0000313" key="4">
    <source>
        <dbReference type="Proteomes" id="UP000224740"/>
    </source>
</evidence>
<dbReference type="Pfam" id="PF10985">
    <property type="entry name" value="DUF2805"/>
    <property type="match status" value="1"/>
</dbReference>
<dbReference type="EMBL" id="NXAO01000067">
    <property type="protein sequence ID" value="PHO14242.1"/>
    <property type="molecule type" value="Genomic_DNA"/>
</dbReference>
<reference evidence="3" key="2">
    <citation type="submission" date="2017-09" db="EMBL/GenBank/DDBJ databases">
        <authorList>
            <person name="Perez-Cataluna A."/>
            <person name="Figueras M.J."/>
            <person name="Salas-Masso N."/>
        </authorList>
    </citation>
    <scope>NUCLEOTIDE SEQUENCE</scope>
    <source>
        <strain evidence="3">CECT 7727</strain>
    </source>
</reference>
<evidence type="ECO:0000313" key="3">
    <source>
        <dbReference type="EMBL" id="PHO14242.1"/>
    </source>
</evidence>
<evidence type="ECO:0000313" key="5">
    <source>
        <dbReference type="Proteomes" id="UP000264693"/>
    </source>
</evidence>
<reference evidence="4" key="1">
    <citation type="submission" date="2017-09" db="EMBL/GenBank/DDBJ databases">
        <title>Arcobacter canalis sp. nov., a new species isolated from a water canal contaminated with urban sewage.</title>
        <authorList>
            <person name="Perez-Cataluna A."/>
            <person name="Salas-Masso N."/>
            <person name="Figueras M.J."/>
        </authorList>
    </citation>
    <scope>NUCLEOTIDE SEQUENCE [LARGE SCALE GENOMIC DNA]</scope>
    <source>
        <strain evidence="4">CECT 7727</strain>
    </source>
</reference>
<dbReference type="RefSeq" id="WP_099312478.1">
    <property type="nucleotide sequence ID" value="NZ_CP032101.1"/>
</dbReference>
<dbReference type="Proteomes" id="UP000264693">
    <property type="component" value="Chromosome"/>
</dbReference>
<feature type="compositionally biased region" description="Basic residues" evidence="1">
    <location>
        <begin position="74"/>
        <end position="85"/>
    </location>
</feature>
<evidence type="ECO:0000313" key="2">
    <source>
        <dbReference type="EMBL" id="AXX86997.1"/>
    </source>
</evidence>